<evidence type="ECO:0000313" key="2">
    <source>
        <dbReference type="EnsemblPlants" id="TraesCS2A02G510500.1.cds1"/>
    </source>
</evidence>
<keyword evidence="3" id="KW-1185">Reference proteome</keyword>
<dbReference type="Gramene" id="TraesCS2A02G510500.1">
    <property type="protein sequence ID" value="TraesCS2A02G510500.1.cds1"/>
    <property type="gene ID" value="TraesCS2A02G510500"/>
</dbReference>
<evidence type="ECO:0000256" key="1">
    <source>
        <dbReference type="SAM" id="MobiDB-lite"/>
    </source>
</evidence>
<protein>
    <submittedName>
        <fullName evidence="2">Uncharacterized protein</fullName>
    </submittedName>
</protein>
<reference evidence="2" key="2">
    <citation type="submission" date="2018-10" db="UniProtKB">
        <authorList>
            <consortium name="EnsemblPlants"/>
        </authorList>
    </citation>
    <scope>IDENTIFICATION</scope>
</reference>
<feature type="region of interest" description="Disordered" evidence="1">
    <location>
        <begin position="22"/>
        <end position="41"/>
    </location>
</feature>
<sequence>MPPPPPPSPSCLSSLLPPTLSRSMPMSACTPPAPSVPEVGDTSSISIFDAEAPPPAISPYRISSGADIGKYVTGIVRPLIQQWLSCSSAGAHQLHLLPMDALHVRLIRV</sequence>
<dbReference type="Gramene" id="TraesARI2A03G00799770.1">
    <property type="protein sequence ID" value="TraesARI2A03G00799770.1.CDS1"/>
    <property type="gene ID" value="TraesARI2A03G00799770"/>
</dbReference>
<proteinExistence type="predicted"/>
<dbReference type="EnsemblPlants" id="TraesCS2A02G510500.1">
    <property type="protein sequence ID" value="TraesCS2A02G510500.1.cds1"/>
    <property type="gene ID" value="TraesCS2A02G510500"/>
</dbReference>
<dbReference type="OMA" id="MPMSACT"/>
<organism evidence="2">
    <name type="scientific">Triticum aestivum</name>
    <name type="common">Wheat</name>
    <dbReference type="NCBI Taxonomy" id="4565"/>
    <lineage>
        <taxon>Eukaryota</taxon>
        <taxon>Viridiplantae</taxon>
        <taxon>Streptophyta</taxon>
        <taxon>Embryophyta</taxon>
        <taxon>Tracheophyta</taxon>
        <taxon>Spermatophyta</taxon>
        <taxon>Magnoliopsida</taxon>
        <taxon>Liliopsida</taxon>
        <taxon>Poales</taxon>
        <taxon>Poaceae</taxon>
        <taxon>BOP clade</taxon>
        <taxon>Pooideae</taxon>
        <taxon>Triticodae</taxon>
        <taxon>Triticeae</taxon>
        <taxon>Triticinae</taxon>
        <taxon>Triticum</taxon>
    </lineage>
</organism>
<name>A0A3B6B7Y3_WHEAT</name>
<dbReference type="Gramene" id="TraesCS2A03G1188000.1">
    <property type="protein sequence ID" value="TraesCS2A03G1188000.1.CDS1"/>
    <property type="gene ID" value="TraesCS2A03G1188000"/>
</dbReference>
<dbReference type="Gramene" id="TraesPARA_EIv1.0_0347980.1">
    <property type="protein sequence ID" value="TraesPARA_EIv1.0_0347980.1.CDS1"/>
    <property type="gene ID" value="TraesPARA_EIv1.0_0347980"/>
</dbReference>
<dbReference type="Gramene" id="TraesLAC2A03G00795050.1">
    <property type="protein sequence ID" value="TraesLAC2A03G00795050.1.CDS1"/>
    <property type="gene ID" value="TraesLAC2A03G00795050"/>
</dbReference>
<reference evidence="2" key="1">
    <citation type="submission" date="2018-08" db="EMBL/GenBank/DDBJ databases">
        <authorList>
            <person name="Rossello M."/>
        </authorList>
    </citation>
    <scope>NUCLEOTIDE SEQUENCE [LARGE SCALE GENOMIC DNA]</scope>
    <source>
        <strain evidence="2">cv. Chinese Spring</strain>
    </source>
</reference>
<dbReference type="Gramene" id="TraesJUL2A03G00796250.1">
    <property type="protein sequence ID" value="TraesJUL2A03G00796250.1.CDS1"/>
    <property type="gene ID" value="TraesJUL2A03G00796250"/>
</dbReference>
<accession>A0A3B6B7Y3</accession>
<dbReference type="Proteomes" id="UP000019116">
    <property type="component" value="Chromosome 2A"/>
</dbReference>
<evidence type="ECO:0000313" key="3">
    <source>
        <dbReference type="Proteomes" id="UP000019116"/>
    </source>
</evidence>
<dbReference type="AlphaFoldDB" id="A0A3B6B7Y3"/>
<dbReference type="Gramene" id="TraesCAD_scaffold_061916_01G000200.1">
    <property type="protein sequence ID" value="TraesCAD_scaffold_061916_01G000200.1"/>
    <property type="gene ID" value="TraesCAD_scaffold_061916_01G000200"/>
</dbReference>
<dbReference type="Gramene" id="TraesWEE_scaffold_069714_01G000300.1">
    <property type="protein sequence ID" value="TraesWEE_scaffold_069714_01G000300.1"/>
    <property type="gene ID" value="TraesWEE_scaffold_069714_01G000300"/>
</dbReference>
<dbReference type="Gramene" id="TraesJAG2A03G00791150.1">
    <property type="protein sequence ID" value="TraesJAG2A03G00791150.1.CDS1"/>
    <property type="gene ID" value="TraesJAG2A03G00791150"/>
</dbReference>